<keyword evidence="1" id="KW-0472">Membrane</keyword>
<name>A0A2Z6N735_TRISU</name>
<dbReference type="OrthoDB" id="1392672at2759"/>
<accession>A0A2Z6N735</accession>
<evidence type="ECO:0000313" key="3">
    <source>
        <dbReference type="Proteomes" id="UP000242715"/>
    </source>
</evidence>
<dbReference type="Proteomes" id="UP000242715">
    <property type="component" value="Unassembled WGS sequence"/>
</dbReference>
<sequence length="113" mass="12397">MARTIGLLPLFATTMAVMIILFLGLDKVVSEQVKPNAAQCPAGVSWPPSQCPPNTKYGKVYQCTDNFVGPCVPGQHDTCCDCLCKHYGHEKGGFCKTLKFKQPAPHNFCHCYC</sequence>
<protein>
    <submittedName>
        <fullName evidence="2">Uncharacterized protein</fullName>
    </submittedName>
</protein>
<gene>
    <name evidence="2" type="ORF">TSUD_359250</name>
</gene>
<organism evidence="2 3">
    <name type="scientific">Trifolium subterraneum</name>
    <name type="common">Subterranean clover</name>
    <dbReference type="NCBI Taxonomy" id="3900"/>
    <lineage>
        <taxon>Eukaryota</taxon>
        <taxon>Viridiplantae</taxon>
        <taxon>Streptophyta</taxon>
        <taxon>Embryophyta</taxon>
        <taxon>Tracheophyta</taxon>
        <taxon>Spermatophyta</taxon>
        <taxon>Magnoliopsida</taxon>
        <taxon>eudicotyledons</taxon>
        <taxon>Gunneridae</taxon>
        <taxon>Pentapetalae</taxon>
        <taxon>rosids</taxon>
        <taxon>fabids</taxon>
        <taxon>Fabales</taxon>
        <taxon>Fabaceae</taxon>
        <taxon>Papilionoideae</taxon>
        <taxon>50 kb inversion clade</taxon>
        <taxon>NPAAA clade</taxon>
        <taxon>Hologalegina</taxon>
        <taxon>IRL clade</taxon>
        <taxon>Trifolieae</taxon>
        <taxon>Trifolium</taxon>
    </lineage>
</organism>
<keyword evidence="3" id="KW-1185">Reference proteome</keyword>
<dbReference type="EMBL" id="DF973474">
    <property type="protein sequence ID" value="GAU31980.1"/>
    <property type="molecule type" value="Genomic_DNA"/>
</dbReference>
<evidence type="ECO:0000256" key="1">
    <source>
        <dbReference type="SAM" id="Phobius"/>
    </source>
</evidence>
<feature type="transmembrane region" description="Helical" evidence="1">
    <location>
        <begin position="6"/>
        <end position="25"/>
    </location>
</feature>
<dbReference type="AlphaFoldDB" id="A0A2Z6N735"/>
<keyword evidence="1" id="KW-1133">Transmembrane helix</keyword>
<reference evidence="3" key="1">
    <citation type="journal article" date="2017" name="Front. Plant Sci.">
        <title>Climate Clever Clovers: New Paradigm to Reduce the Environmental Footprint of Ruminants by Breeding Low Methanogenic Forages Utilizing Haplotype Variation.</title>
        <authorList>
            <person name="Kaur P."/>
            <person name="Appels R."/>
            <person name="Bayer P.E."/>
            <person name="Keeble-Gagnere G."/>
            <person name="Wang J."/>
            <person name="Hirakawa H."/>
            <person name="Shirasawa K."/>
            <person name="Vercoe P."/>
            <person name="Stefanova K."/>
            <person name="Durmic Z."/>
            <person name="Nichols P."/>
            <person name="Revell C."/>
            <person name="Isobe S.N."/>
            <person name="Edwards D."/>
            <person name="Erskine W."/>
        </authorList>
    </citation>
    <scope>NUCLEOTIDE SEQUENCE [LARGE SCALE GENOMIC DNA]</scope>
    <source>
        <strain evidence="3">cv. Daliak</strain>
    </source>
</reference>
<proteinExistence type="predicted"/>
<keyword evidence="1" id="KW-0812">Transmembrane</keyword>
<evidence type="ECO:0000313" key="2">
    <source>
        <dbReference type="EMBL" id="GAU31980.1"/>
    </source>
</evidence>